<organism evidence="1 2">
    <name type="scientific">Methylobacterium variabile</name>
    <dbReference type="NCBI Taxonomy" id="298794"/>
    <lineage>
        <taxon>Bacteria</taxon>
        <taxon>Pseudomonadati</taxon>
        <taxon>Pseudomonadota</taxon>
        <taxon>Alphaproteobacteria</taxon>
        <taxon>Hyphomicrobiales</taxon>
        <taxon>Methylobacteriaceae</taxon>
        <taxon>Methylobacterium</taxon>
    </lineage>
</organism>
<proteinExistence type="predicted"/>
<accession>A0A0J6UKM3</accession>
<dbReference type="Proteomes" id="UP000035955">
    <property type="component" value="Unassembled WGS sequence"/>
</dbReference>
<evidence type="ECO:0000313" key="1">
    <source>
        <dbReference type="EMBL" id="KMO26501.1"/>
    </source>
</evidence>
<keyword evidence="2" id="KW-1185">Reference proteome</keyword>
<dbReference type="RefSeq" id="WP_048448721.1">
    <property type="nucleotide sequence ID" value="NZ_LABY01000493.1"/>
</dbReference>
<sequence>MTNSASPPRTITATRTLRTRRNGDIAFFDGEVGGRSIRIQTRAGDPLCCRVDGTALVPVTEEADALLTELLQAAVARGEARAALLERKRAEAPARLEAIMAELTKDSSAEFLAANAPLVRAWRAAAAEHVAHHMGYASEWEPVTQSVAAIGQTMVFHPDREVRRLVRGGK</sequence>
<gene>
    <name evidence="1" type="ORF">VQ02_34175</name>
</gene>
<dbReference type="EMBL" id="LABY01000493">
    <property type="protein sequence ID" value="KMO26501.1"/>
    <property type="molecule type" value="Genomic_DNA"/>
</dbReference>
<protein>
    <submittedName>
        <fullName evidence="1">Uncharacterized protein</fullName>
    </submittedName>
</protein>
<dbReference type="AlphaFoldDB" id="A0A0J6UKM3"/>
<name>A0A0J6UKM3_9HYPH</name>
<comment type="caution">
    <text evidence="1">The sequence shown here is derived from an EMBL/GenBank/DDBJ whole genome shotgun (WGS) entry which is preliminary data.</text>
</comment>
<dbReference type="PATRIC" id="fig|298794.3.peg.6067"/>
<evidence type="ECO:0000313" key="2">
    <source>
        <dbReference type="Proteomes" id="UP000035955"/>
    </source>
</evidence>
<reference evidence="1 2" key="1">
    <citation type="submission" date="2015-03" db="EMBL/GenBank/DDBJ databases">
        <title>Genome sequencing of Methylobacterium variabile DSM 16961.</title>
        <authorList>
            <person name="Chaudhry V."/>
            <person name="Patil P.B."/>
        </authorList>
    </citation>
    <scope>NUCLEOTIDE SEQUENCE [LARGE SCALE GENOMIC DNA]</scope>
    <source>
        <strain evidence="1 2">DSM 16961</strain>
    </source>
</reference>